<accession>A0A812J7I2</accession>
<feature type="signal peptide" evidence="1">
    <location>
        <begin position="1"/>
        <end position="29"/>
    </location>
</feature>
<dbReference type="Proteomes" id="UP000604046">
    <property type="component" value="Unassembled WGS sequence"/>
</dbReference>
<reference evidence="2" key="1">
    <citation type="submission" date="2021-02" db="EMBL/GenBank/DDBJ databases">
        <authorList>
            <person name="Dougan E. K."/>
            <person name="Rhodes N."/>
            <person name="Thang M."/>
            <person name="Chan C."/>
        </authorList>
    </citation>
    <scope>NUCLEOTIDE SEQUENCE</scope>
</reference>
<protein>
    <submittedName>
        <fullName evidence="2">MCA1 protein</fullName>
    </submittedName>
</protein>
<organism evidence="2 3">
    <name type="scientific">Symbiodinium natans</name>
    <dbReference type="NCBI Taxonomy" id="878477"/>
    <lineage>
        <taxon>Eukaryota</taxon>
        <taxon>Sar</taxon>
        <taxon>Alveolata</taxon>
        <taxon>Dinophyceae</taxon>
        <taxon>Suessiales</taxon>
        <taxon>Symbiodiniaceae</taxon>
        <taxon>Symbiodinium</taxon>
    </lineage>
</organism>
<keyword evidence="3" id="KW-1185">Reference proteome</keyword>
<name>A0A812J7I2_9DINO</name>
<evidence type="ECO:0000256" key="1">
    <source>
        <dbReference type="SAM" id="SignalP"/>
    </source>
</evidence>
<proteinExistence type="predicted"/>
<sequence>MGRSELAKSSIITLALLALAFVAVDKTTAWSLESAKARIQDAQQEVSSATEDLTKEPLTPESAATWMKVVGSQLLRGAAVVALPARMSLQASSAALLLPLSTALLRHAQTAPNTTISQACQLLEVRFPCPEMLLVDSDSVGLQTLPLLPPTRLWGVFVSRALVAKASQPQLLALLLREVALLQMRVPPLPQLWAVLAAIKGKAKTRRAPTHSKTHRTFSQLQRARIQELCRVHRGLSEVQARHDQLPLPLQAPVTEAARHLLLPGVLGDCVNVVGTYADRGVVAAVQEAGSDVADYIEDFQLLRLVRIARLNVDVFGKPKRKPLTKTIHETRVNLQRVYSIGPKRVEGLLKAASKVRHPTRVLRQRRRPKLPFFEIWTACTAMNRAATLLADHQAAKAMGSIDHVAGGLVLLHGTPLEQRRLRRGDIRGLLEDAQSDLPVRRRWPHWLGAFIKAGLQPASSSAVRCKCLLDCSEKRHASRRIREHLLTTGNEQTSFL</sequence>
<dbReference type="AlphaFoldDB" id="A0A812J7I2"/>
<keyword evidence="1" id="KW-0732">Signal</keyword>
<dbReference type="EMBL" id="CAJNDS010000399">
    <property type="protein sequence ID" value="CAE7201842.1"/>
    <property type="molecule type" value="Genomic_DNA"/>
</dbReference>
<evidence type="ECO:0000313" key="3">
    <source>
        <dbReference type="Proteomes" id="UP000604046"/>
    </source>
</evidence>
<gene>
    <name evidence="2" type="primary">MCA1</name>
    <name evidence="2" type="ORF">SNAT2548_LOCUS6068</name>
</gene>
<feature type="chain" id="PRO_5032495475" evidence="1">
    <location>
        <begin position="30"/>
        <end position="497"/>
    </location>
</feature>
<dbReference type="OrthoDB" id="437533at2759"/>
<evidence type="ECO:0000313" key="2">
    <source>
        <dbReference type="EMBL" id="CAE7201842.1"/>
    </source>
</evidence>
<comment type="caution">
    <text evidence="2">The sequence shown here is derived from an EMBL/GenBank/DDBJ whole genome shotgun (WGS) entry which is preliminary data.</text>
</comment>